<dbReference type="HAMAP" id="MF_00395">
    <property type="entry name" value="Cytb6_f_PetN"/>
    <property type="match status" value="1"/>
</dbReference>
<comment type="subcellular location">
    <subcellularLocation>
        <location evidence="10">Cellular thylakoid membrane</location>
        <topology evidence="10">Single-pass membrane protein</topology>
    </subcellularLocation>
    <subcellularLocation>
        <location evidence="2">Membrane</location>
        <topology evidence="2">Single-pass membrane protein</topology>
    </subcellularLocation>
</comment>
<evidence type="ECO:0000256" key="6">
    <source>
        <dbReference type="ARBA" id="ARBA00022982"/>
    </source>
</evidence>
<organism evidence="11 12">
    <name type="scientific">Candidatus Synechococcus spongiarum SP3</name>
    <dbReference type="NCBI Taxonomy" id="1604020"/>
    <lineage>
        <taxon>Bacteria</taxon>
        <taxon>Bacillati</taxon>
        <taxon>Cyanobacteriota</taxon>
        <taxon>Cyanophyceae</taxon>
        <taxon>Synechococcales</taxon>
        <taxon>Synechococcaceae</taxon>
        <taxon>Synechococcus</taxon>
    </lineage>
</organism>
<evidence type="ECO:0000256" key="1">
    <source>
        <dbReference type="ARBA" id="ARBA00003068"/>
    </source>
</evidence>
<dbReference type="Pfam" id="PF03742">
    <property type="entry name" value="PetN"/>
    <property type="match status" value="1"/>
</dbReference>
<protein>
    <recommendedName>
        <fullName evidence="10">Cytochrome b6-f complex subunit 8</fullName>
    </recommendedName>
    <alternativeName>
        <fullName evidence="10">Cytochrome b6-f complex subunit PetN</fullName>
    </alternativeName>
    <alternativeName>
        <fullName evidence="10">Cytochrome b6-f complex subunit VIII</fullName>
    </alternativeName>
</protein>
<comment type="function">
    <text evidence="1 10">Component of the cytochrome b6-f complex, which mediates electron transfer between photosystem II (PSII) and photosystem I (PSI), cyclic electron flow around PSI, and state transitions.</text>
</comment>
<keyword evidence="8 10" id="KW-0472">Membrane</keyword>
<keyword evidence="10" id="KW-0793">Thylakoid</keyword>
<dbReference type="PATRIC" id="fig|1604020.3.peg.931"/>
<dbReference type="Proteomes" id="UP000035067">
    <property type="component" value="Unassembled WGS sequence"/>
</dbReference>
<dbReference type="GO" id="GO:0009055">
    <property type="term" value="F:electron transfer activity"/>
    <property type="evidence" value="ECO:0007669"/>
    <property type="project" value="UniProtKB-UniRule"/>
</dbReference>
<evidence type="ECO:0000256" key="7">
    <source>
        <dbReference type="ARBA" id="ARBA00022989"/>
    </source>
</evidence>
<sequence length="33" mass="3574">MLISVGWAALAAMFSLSIAFVVWGRDGDNTLNF</sequence>
<evidence type="ECO:0000256" key="8">
    <source>
        <dbReference type="ARBA" id="ARBA00023136"/>
    </source>
</evidence>
<proteinExistence type="inferred from homology"/>
<dbReference type="InterPro" id="IPR036143">
    <property type="entry name" value="Cytochr_b6-f_cplx_su8_sf"/>
</dbReference>
<dbReference type="GO" id="GO:0015979">
    <property type="term" value="P:photosynthesis"/>
    <property type="evidence" value="ECO:0007669"/>
    <property type="project" value="UniProtKB-KW"/>
</dbReference>
<accession>A0A0G2HLN4</accession>
<evidence type="ECO:0000256" key="4">
    <source>
        <dbReference type="ARBA" id="ARBA00022448"/>
    </source>
</evidence>
<name>A0A0G2HLN4_9SYNE</name>
<evidence type="ECO:0000256" key="3">
    <source>
        <dbReference type="ARBA" id="ARBA00010969"/>
    </source>
</evidence>
<keyword evidence="6 10" id="KW-0249">Electron transport</keyword>
<dbReference type="InterPro" id="IPR005497">
    <property type="entry name" value="Cytochrome_b6-f_cplx_su8"/>
</dbReference>
<evidence type="ECO:0000313" key="11">
    <source>
        <dbReference type="EMBL" id="KKZ11991.1"/>
    </source>
</evidence>
<keyword evidence="5 10" id="KW-0812">Transmembrane</keyword>
<keyword evidence="10" id="KW-0602">Photosynthesis</keyword>
<dbReference type="SUPFAM" id="SSF103451">
    <property type="entry name" value="PetN subunit of the cytochrome b6f complex"/>
    <property type="match status" value="1"/>
</dbReference>
<evidence type="ECO:0000256" key="5">
    <source>
        <dbReference type="ARBA" id="ARBA00022692"/>
    </source>
</evidence>
<comment type="similarity">
    <text evidence="3 10">Belongs to the PetN family.</text>
</comment>
<comment type="subunit">
    <text evidence="9 10">The 4 large subunits of the cytochrome b6-f complex are cytochrome b6, subunit IV (17 kDa polypeptide, PetD), cytochrome f and the Rieske protein, while the 4 small subunits are PetG, PetL, PetM and PetN. The complex functions as a dimer.</text>
</comment>
<evidence type="ECO:0000256" key="9">
    <source>
        <dbReference type="ARBA" id="ARBA00025834"/>
    </source>
</evidence>
<dbReference type="AlphaFoldDB" id="A0A0G2HLN4"/>
<keyword evidence="4 10" id="KW-0813">Transport</keyword>
<evidence type="ECO:0000313" key="12">
    <source>
        <dbReference type="Proteomes" id="UP000035067"/>
    </source>
</evidence>
<evidence type="ECO:0000256" key="2">
    <source>
        <dbReference type="ARBA" id="ARBA00004167"/>
    </source>
</evidence>
<dbReference type="GO" id="GO:0031676">
    <property type="term" value="C:plasma membrane-derived thylakoid membrane"/>
    <property type="evidence" value="ECO:0007669"/>
    <property type="project" value="UniProtKB-SubCell"/>
</dbReference>
<comment type="caution">
    <text evidence="11">The sequence shown here is derived from an EMBL/GenBank/DDBJ whole genome shotgun (WGS) entry which is preliminary data.</text>
</comment>
<reference evidence="11 12" key="1">
    <citation type="submission" date="2015-01" db="EMBL/GenBank/DDBJ databases">
        <title>Lifestyle Evolution in Cyanobacterial Symbionts of Sponges.</title>
        <authorList>
            <person name="Burgsdorf I."/>
            <person name="Slaby B.M."/>
            <person name="Handley K.M."/>
            <person name="Haber M."/>
            <person name="Blom J."/>
            <person name="Marshall C.W."/>
            <person name="Gilbert J.A."/>
            <person name="Hentschel U."/>
            <person name="Steindler L."/>
        </authorList>
    </citation>
    <scope>NUCLEOTIDE SEQUENCE [LARGE SCALE GENOMIC DNA]</scope>
    <source>
        <strain evidence="11">SP3</strain>
    </source>
</reference>
<dbReference type="GO" id="GO:0009512">
    <property type="term" value="C:cytochrome b6f complex"/>
    <property type="evidence" value="ECO:0007669"/>
    <property type="project" value="InterPro"/>
</dbReference>
<evidence type="ECO:0000256" key="10">
    <source>
        <dbReference type="HAMAP-Rule" id="MF_00395"/>
    </source>
</evidence>
<dbReference type="EMBL" id="JXQG01000033">
    <property type="protein sequence ID" value="KKZ11991.1"/>
    <property type="molecule type" value="Genomic_DNA"/>
</dbReference>
<keyword evidence="7 10" id="KW-1133">Transmembrane helix</keyword>
<dbReference type="GO" id="GO:0017004">
    <property type="term" value="P:cytochrome complex assembly"/>
    <property type="evidence" value="ECO:0007669"/>
    <property type="project" value="UniProtKB-UniRule"/>
</dbReference>
<gene>
    <name evidence="10 11" type="primary">petN</name>
    <name evidence="11" type="ORF">TE42_06270</name>
</gene>